<gene>
    <name evidence="1" type="ORF">Slin15195_G098490</name>
</gene>
<reference evidence="1" key="1">
    <citation type="submission" date="2022-06" db="EMBL/GenBank/DDBJ databases">
        <title>Complete genome sequences of two strains of the flax pathogen Septoria linicola.</title>
        <authorList>
            <person name="Lapalu N."/>
            <person name="Simon A."/>
            <person name="Demenou B."/>
            <person name="Paumier D."/>
            <person name="Guillot M.-P."/>
            <person name="Gout L."/>
            <person name="Valade R."/>
        </authorList>
    </citation>
    <scope>NUCLEOTIDE SEQUENCE</scope>
    <source>
        <strain evidence="1">SE15195</strain>
    </source>
</reference>
<organism evidence="1 2">
    <name type="scientific">Septoria linicola</name>
    <dbReference type="NCBI Taxonomy" id="215465"/>
    <lineage>
        <taxon>Eukaryota</taxon>
        <taxon>Fungi</taxon>
        <taxon>Dikarya</taxon>
        <taxon>Ascomycota</taxon>
        <taxon>Pezizomycotina</taxon>
        <taxon>Dothideomycetes</taxon>
        <taxon>Dothideomycetidae</taxon>
        <taxon>Mycosphaerellales</taxon>
        <taxon>Mycosphaerellaceae</taxon>
        <taxon>Septoria</taxon>
    </lineage>
</organism>
<proteinExistence type="predicted"/>
<evidence type="ECO:0000313" key="2">
    <source>
        <dbReference type="Proteomes" id="UP001056384"/>
    </source>
</evidence>
<sequence length="114" mass="12852">MSWPELNSAPSYREQTLANAVALFPNLARSSPGKGSFEVLMIKEKRAWTALSVFGCPASYDTLAQTNSIRHPDTALSSLFRLVAKELPHERTDLGISKRDQQERKDGIFNRRFL</sequence>
<dbReference type="Proteomes" id="UP001056384">
    <property type="component" value="Chromosome 8"/>
</dbReference>
<dbReference type="EMBL" id="CP099425">
    <property type="protein sequence ID" value="USW56530.1"/>
    <property type="molecule type" value="Genomic_DNA"/>
</dbReference>
<name>A0A9Q9B1L8_9PEZI</name>
<keyword evidence="2" id="KW-1185">Reference proteome</keyword>
<accession>A0A9Q9B1L8</accession>
<dbReference type="AlphaFoldDB" id="A0A9Q9B1L8"/>
<evidence type="ECO:0000313" key="1">
    <source>
        <dbReference type="EMBL" id="USW56530.1"/>
    </source>
</evidence>
<protein>
    <submittedName>
        <fullName evidence="1">Uncharacterized protein</fullName>
    </submittedName>
</protein>